<name>A0ABD1ATM8_CARAN</name>
<dbReference type="Pfam" id="PF12552">
    <property type="entry name" value="DUF3741"/>
    <property type="match status" value="1"/>
</dbReference>
<feature type="compositionally biased region" description="Polar residues" evidence="1">
    <location>
        <begin position="34"/>
        <end position="49"/>
    </location>
</feature>
<dbReference type="InterPro" id="IPR032795">
    <property type="entry name" value="DUF3741-assoc"/>
</dbReference>
<dbReference type="Proteomes" id="UP001558713">
    <property type="component" value="Unassembled WGS sequence"/>
</dbReference>
<dbReference type="PANTHER" id="PTHR46836:SF9">
    <property type="entry name" value="DUF4378 DOMAIN-CONTAINING PROTEIN"/>
    <property type="match status" value="1"/>
</dbReference>
<dbReference type="Pfam" id="PF14309">
    <property type="entry name" value="DUF4378"/>
    <property type="match status" value="1"/>
</dbReference>
<feature type="compositionally biased region" description="Low complexity" evidence="1">
    <location>
        <begin position="511"/>
        <end position="530"/>
    </location>
</feature>
<sequence>MKSLLTQEMSMQHGTKRRSPSIIARLMGLDGLPPQSSSHKQAKSVDNQQCRPITSEKACGKKTYGGDLRRGGSMDEQKFKDVFEVLDSEKEKSNNRCLYQRRVDANLSEAEMAFIRHKFMEAKLLSADEKLQYSKEFSETLGALDSNKDILLNFIQHPDSLFTNHLPGVQSRDPKPHSSQATTLKLSNSPNHVENFETLKMDRELLGKRHKSPQWHGGGANLSHSNTRCDDTIGLSSKKQLKLTEIVVLKPNLGKPQTTSRDLSSQSSSCDEIRAYRRFPCTRKQESKAFGSLKANEDSRAIARIVSRQMKASCGSDNHMNFEISRFRGYAGDESSSGSDSSSESKLVSVISRARTEYNRKNHHPSLPFRASESSASKEAMQRLSDRWNLSYKSEQEIQIRRSNTLAEMLATSDREVRKASHDGKEGLSNRFESNVGQSELLEPIGISSRCGWRSTDKKDLSKSRTIMDQDRTCGYTIVLPKKLTTRDGLVKRSSSYNRELFLSNNCMPVSSSSHLSYSSSSEINRPSSSKVPYMDGELSNEKLPSLKAKSSLTVHADSDTDNGSDSEEGKTTLSLEPPDLSAVTSLTNLDISGMPTEEVDPSSIPQLHSLESAKEGDQPSPVSILPTSFHGTEFSSSSECFESLSADLQGLRMQLQLLRIESATHNKFVPSNEEADQEESSIVTNETLIIQEPGEDWKSLYLADVLAKSSFNGLNPKSFMTTWYSSESPVDPSLFEDLEKKYSCLKTSTRLERKCLFDRINSEILDIFEQLTDLQPTKVCPKWDIERIQETLGELVTEKYMKPSRDTKEKELQWLNLKDDIDEVMGKEIEEMLIDEVIGELVIREIS</sequence>
<protein>
    <recommendedName>
        <fullName evidence="7">DUF4378 domain-containing protein</fullName>
    </recommendedName>
</protein>
<organism evidence="5 6">
    <name type="scientific">Cardamine amara subsp. amara</name>
    <dbReference type="NCBI Taxonomy" id="228776"/>
    <lineage>
        <taxon>Eukaryota</taxon>
        <taxon>Viridiplantae</taxon>
        <taxon>Streptophyta</taxon>
        <taxon>Embryophyta</taxon>
        <taxon>Tracheophyta</taxon>
        <taxon>Spermatophyta</taxon>
        <taxon>Magnoliopsida</taxon>
        <taxon>eudicotyledons</taxon>
        <taxon>Gunneridae</taxon>
        <taxon>Pentapetalae</taxon>
        <taxon>rosids</taxon>
        <taxon>malvids</taxon>
        <taxon>Brassicales</taxon>
        <taxon>Brassicaceae</taxon>
        <taxon>Cardamineae</taxon>
        <taxon>Cardamine</taxon>
    </lineage>
</organism>
<evidence type="ECO:0000259" key="4">
    <source>
        <dbReference type="Pfam" id="PF14383"/>
    </source>
</evidence>
<gene>
    <name evidence="5" type="ORF">V5N11_020538</name>
</gene>
<evidence type="ECO:0000259" key="2">
    <source>
        <dbReference type="Pfam" id="PF12552"/>
    </source>
</evidence>
<keyword evidence="6" id="KW-1185">Reference proteome</keyword>
<evidence type="ECO:0000313" key="6">
    <source>
        <dbReference type="Proteomes" id="UP001558713"/>
    </source>
</evidence>
<accession>A0ABD1ATM8</accession>
<feature type="region of interest" description="Disordered" evidence="1">
    <location>
        <begin position="28"/>
        <end position="49"/>
    </location>
</feature>
<evidence type="ECO:0008006" key="7">
    <source>
        <dbReference type="Google" id="ProtNLM"/>
    </source>
</evidence>
<reference evidence="5 6" key="1">
    <citation type="submission" date="2024-04" db="EMBL/GenBank/DDBJ databases">
        <title>Genome assembly C_amara_ONT_v2.</title>
        <authorList>
            <person name="Yant L."/>
            <person name="Moore C."/>
            <person name="Slenker M."/>
        </authorList>
    </citation>
    <scope>NUCLEOTIDE SEQUENCE [LARGE SCALE GENOMIC DNA]</scope>
    <source>
        <tissue evidence="5">Leaf</tissue>
    </source>
</reference>
<evidence type="ECO:0000256" key="1">
    <source>
        <dbReference type="SAM" id="MobiDB-lite"/>
    </source>
</evidence>
<proteinExistence type="predicted"/>
<evidence type="ECO:0000313" key="5">
    <source>
        <dbReference type="EMBL" id="KAL1209974.1"/>
    </source>
</evidence>
<dbReference type="EMBL" id="JBANAX010000402">
    <property type="protein sequence ID" value="KAL1209974.1"/>
    <property type="molecule type" value="Genomic_DNA"/>
</dbReference>
<evidence type="ECO:0000259" key="3">
    <source>
        <dbReference type="Pfam" id="PF14309"/>
    </source>
</evidence>
<dbReference type="PANTHER" id="PTHR46836">
    <property type="entry name" value="AFADIN"/>
    <property type="match status" value="1"/>
</dbReference>
<feature type="domain" description="DUF3741" evidence="4">
    <location>
        <begin position="13"/>
        <end position="38"/>
    </location>
</feature>
<comment type="caution">
    <text evidence="5">The sequence shown here is derived from an EMBL/GenBank/DDBJ whole genome shotgun (WGS) entry which is preliminary data.</text>
</comment>
<dbReference type="InterPro" id="IPR025486">
    <property type="entry name" value="DUF4378"/>
</dbReference>
<feature type="region of interest" description="Disordered" evidence="1">
    <location>
        <begin position="510"/>
        <end position="582"/>
    </location>
</feature>
<dbReference type="Pfam" id="PF14383">
    <property type="entry name" value="VARLMGL"/>
    <property type="match status" value="1"/>
</dbReference>
<dbReference type="AlphaFoldDB" id="A0ABD1ATM8"/>
<feature type="region of interest" description="Disordered" evidence="1">
    <location>
        <begin position="356"/>
        <end position="380"/>
    </location>
</feature>
<dbReference type="InterPro" id="IPR022212">
    <property type="entry name" value="DUF3741"/>
</dbReference>
<feature type="domain" description="DUF3741" evidence="2">
    <location>
        <begin position="116"/>
        <end position="160"/>
    </location>
</feature>
<feature type="domain" description="DUF4378" evidence="3">
    <location>
        <begin position="702"/>
        <end position="841"/>
    </location>
</feature>